<reference evidence="3 4" key="1">
    <citation type="journal article" date="2021" name="Microbiol. Resour. Announc.">
        <title>Draft Genome Sequence of Coralloluteibacterium stylophorae LMG 29479T.</title>
        <authorList>
            <person name="Karlyshev A.V."/>
            <person name="Kudryashova E.B."/>
            <person name="Ariskina E.V."/>
            <person name="Conroy A.P."/>
            <person name="Abidueva E.Y."/>
        </authorList>
    </citation>
    <scope>NUCLEOTIDE SEQUENCE [LARGE SCALE GENOMIC DNA]</scope>
    <source>
        <strain evidence="3 4">LMG 29479</strain>
    </source>
</reference>
<comment type="caution">
    <text evidence="2">The sequence shown here is derived from an EMBL/GenBank/DDBJ whole genome shotgun (WGS) entry which is preliminary data.</text>
</comment>
<name>A0A8J7VRT9_9GAMM</name>
<dbReference type="Proteomes" id="UP000675747">
    <property type="component" value="Unassembled WGS sequence"/>
</dbReference>
<evidence type="ECO:0000313" key="4">
    <source>
        <dbReference type="Proteomes" id="UP000675747"/>
    </source>
</evidence>
<keyword evidence="1" id="KW-0812">Transmembrane</keyword>
<sequence length="162" mass="17869">MSDRTEIPPLDLMKFYSAEIEHESQLAASRMNSLLSSQSFLVIAYASAMSASEGRWGSLFPILLPPALAVLGIVLVLLARPGIHAAYALVGRWRDRFGELLDRHPELGAYTLGFGEGTFRDVVHRRREGALFARRAPVVFLVAWSLFLALPVGLHVEALLRG</sequence>
<dbReference type="EMBL" id="JAGQFT010000027">
    <property type="protein sequence ID" value="MBR0561925.1"/>
    <property type="molecule type" value="Genomic_DNA"/>
</dbReference>
<feature type="transmembrane region" description="Helical" evidence="1">
    <location>
        <begin position="136"/>
        <end position="156"/>
    </location>
</feature>
<evidence type="ECO:0000313" key="2">
    <source>
        <dbReference type="EMBL" id="MBR0561925.1"/>
    </source>
</evidence>
<dbReference type="AlphaFoldDB" id="A0A8J7VRT9"/>
<protein>
    <submittedName>
        <fullName evidence="2">Uncharacterized protein</fullName>
    </submittedName>
</protein>
<organism evidence="2">
    <name type="scientific">Coralloluteibacterium stylophorae</name>
    <dbReference type="NCBI Taxonomy" id="1776034"/>
    <lineage>
        <taxon>Bacteria</taxon>
        <taxon>Pseudomonadati</taxon>
        <taxon>Pseudomonadota</taxon>
        <taxon>Gammaproteobacteria</taxon>
        <taxon>Lysobacterales</taxon>
        <taxon>Lysobacteraceae</taxon>
        <taxon>Coralloluteibacterium</taxon>
    </lineage>
</organism>
<keyword evidence="4" id="KW-1185">Reference proteome</keyword>
<keyword evidence="1" id="KW-0472">Membrane</keyword>
<proteinExistence type="predicted"/>
<evidence type="ECO:0000256" key="1">
    <source>
        <dbReference type="SAM" id="Phobius"/>
    </source>
</evidence>
<accession>A0A8J7VRT9</accession>
<dbReference type="RefSeq" id="WP_211925890.1">
    <property type="nucleotide sequence ID" value="NZ_JAGQFT020000001.1"/>
</dbReference>
<dbReference type="EMBL" id="JAGQFT020000001">
    <property type="protein sequence ID" value="MBS7455745.1"/>
    <property type="molecule type" value="Genomic_DNA"/>
</dbReference>
<evidence type="ECO:0000313" key="3">
    <source>
        <dbReference type="EMBL" id="MBS7455745.1"/>
    </source>
</evidence>
<feature type="transmembrane region" description="Helical" evidence="1">
    <location>
        <begin position="58"/>
        <end position="79"/>
    </location>
</feature>
<reference evidence="2" key="2">
    <citation type="submission" date="2021-04" db="EMBL/GenBank/DDBJ databases">
        <authorList>
            <person name="Karlyshev A.V."/>
        </authorList>
    </citation>
    <scope>NUCLEOTIDE SEQUENCE</scope>
    <source>
        <strain evidence="2">LMG 29479</strain>
    </source>
</reference>
<keyword evidence="1" id="KW-1133">Transmembrane helix</keyword>
<gene>
    <name evidence="3" type="ORF">KB893_001160</name>
    <name evidence="2" type="ORF">KB893_05280</name>
</gene>